<dbReference type="PANTHER" id="PTHR12196">
    <property type="entry name" value="DOMAIN OF UNKNOWN FUNCTION 71 DUF71 -CONTAINING PROTEIN"/>
    <property type="match status" value="1"/>
</dbReference>
<dbReference type="PANTHER" id="PTHR12196:SF2">
    <property type="entry name" value="DIPHTHINE--AMMONIA LIGASE"/>
    <property type="match status" value="1"/>
</dbReference>
<dbReference type="SUPFAM" id="SSF55298">
    <property type="entry name" value="YjgF-like"/>
    <property type="match status" value="2"/>
</dbReference>
<dbReference type="InterPro" id="IPR002761">
    <property type="entry name" value="Diphthami_syn_dom"/>
</dbReference>
<gene>
    <name evidence="15" type="ORF">HOLleu_08431</name>
</gene>
<evidence type="ECO:0000256" key="13">
    <source>
        <dbReference type="SAM" id="Phobius"/>
    </source>
</evidence>
<dbReference type="FunFam" id="3.40.50.620:FF:000069">
    <property type="entry name" value="diphthine--ammonia ligase"/>
    <property type="match status" value="1"/>
</dbReference>
<evidence type="ECO:0000256" key="2">
    <source>
        <dbReference type="ARBA" id="ARBA00008496"/>
    </source>
</evidence>
<keyword evidence="13" id="KW-0472">Membrane</keyword>
<protein>
    <recommendedName>
        <fullName evidence="4">Diphthine--ammonia ligase</fullName>
        <ecNumber evidence="3">6.3.1.14</ecNumber>
    </recommendedName>
    <alternativeName>
        <fullName evidence="9">ATP-binding domain-containing protein 4</fullName>
    </alternativeName>
    <alternativeName>
        <fullName evidence="8">Diphthamide synthase</fullName>
    </alternativeName>
    <alternativeName>
        <fullName evidence="10">Diphthamide synthetase</fullName>
    </alternativeName>
    <alternativeName>
        <fullName evidence="11">Protein DPH6 homolog</fullName>
    </alternativeName>
</protein>
<evidence type="ECO:0000256" key="11">
    <source>
        <dbReference type="ARBA" id="ARBA00032849"/>
    </source>
</evidence>
<evidence type="ECO:0000256" key="3">
    <source>
        <dbReference type="ARBA" id="ARBA00012089"/>
    </source>
</evidence>
<feature type="transmembrane region" description="Helical" evidence="13">
    <location>
        <begin position="533"/>
        <end position="555"/>
    </location>
</feature>
<dbReference type="Proteomes" id="UP001152320">
    <property type="component" value="Chromosome 3"/>
</dbReference>
<keyword evidence="5 15" id="KW-0436">Ligase</keyword>
<dbReference type="OrthoDB" id="686384at2759"/>
<keyword evidence="7" id="KW-0067">ATP-binding</keyword>
<evidence type="ECO:0000313" key="15">
    <source>
        <dbReference type="EMBL" id="KAJ8045420.1"/>
    </source>
</evidence>
<evidence type="ECO:0000313" key="16">
    <source>
        <dbReference type="Proteomes" id="UP001152320"/>
    </source>
</evidence>
<evidence type="ECO:0000256" key="12">
    <source>
        <dbReference type="ARBA" id="ARBA00048108"/>
    </source>
</evidence>
<dbReference type="Gene3D" id="3.90.1490.10">
    <property type="entry name" value="putative n-type atp pyrophosphatase, domain 2"/>
    <property type="match status" value="1"/>
</dbReference>
<comment type="similarity">
    <text evidence="2">Belongs to the Diphthine--ammonia ligase family.</text>
</comment>
<comment type="catalytic activity">
    <reaction evidence="12">
        <text>diphthine-[translation elongation factor 2] + NH4(+) + ATP = diphthamide-[translation elongation factor 2] + AMP + diphosphate + H(+)</text>
        <dbReference type="Rhea" id="RHEA:19753"/>
        <dbReference type="Rhea" id="RHEA-COMP:10172"/>
        <dbReference type="Rhea" id="RHEA-COMP:10174"/>
        <dbReference type="ChEBI" id="CHEBI:15378"/>
        <dbReference type="ChEBI" id="CHEBI:16692"/>
        <dbReference type="ChEBI" id="CHEBI:28938"/>
        <dbReference type="ChEBI" id="CHEBI:30616"/>
        <dbReference type="ChEBI" id="CHEBI:33019"/>
        <dbReference type="ChEBI" id="CHEBI:82696"/>
        <dbReference type="ChEBI" id="CHEBI:456215"/>
        <dbReference type="EC" id="6.3.1.14"/>
    </reaction>
</comment>
<evidence type="ECO:0000259" key="14">
    <source>
        <dbReference type="Pfam" id="PF01902"/>
    </source>
</evidence>
<feature type="domain" description="Diphthamide synthase" evidence="14">
    <location>
        <begin position="1"/>
        <end position="227"/>
    </location>
</feature>
<evidence type="ECO:0000256" key="5">
    <source>
        <dbReference type="ARBA" id="ARBA00022598"/>
    </source>
</evidence>
<dbReference type="SUPFAM" id="SSF52402">
    <property type="entry name" value="Adenine nucleotide alpha hydrolases-like"/>
    <property type="match status" value="1"/>
</dbReference>
<dbReference type="Pfam" id="PF01042">
    <property type="entry name" value="Ribonuc_L-PSP"/>
    <property type="match status" value="2"/>
</dbReference>
<comment type="caution">
    <text evidence="15">The sequence shown here is derived from an EMBL/GenBank/DDBJ whole genome shotgun (WGS) entry which is preliminary data.</text>
</comment>
<keyword evidence="13" id="KW-1133">Transmembrane helix</keyword>
<dbReference type="Gene3D" id="3.30.1330.40">
    <property type="entry name" value="RutC-like"/>
    <property type="match status" value="2"/>
</dbReference>
<dbReference type="InterPro" id="IPR006175">
    <property type="entry name" value="YjgF/YER057c/UK114"/>
</dbReference>
<keyword evidence="16" id="KW-1185">Reference proteome</keyword>
<dbReference type="EMBL" id="JAIZAY010000003">
    <property type="protein sequence ID" value="KAJ8045420.1"/>
    <property type="molecule type" value="Genomic_DNA"/>
</dbReference>
<evidence type="ECO:0000256" key="9">
    <source>
        <dbReference type="ARBA" id="ARBA00031202"/>
    </source>
</evidence>
<dbReference type="CDD" id="cd01994">
    <property type="entry name" value="AANH_PF0828-like"/>
    <property type="match status" value="1"/>
</dbReference>
<keyword evidence="6" id="KW-0547">Nucleotide-binding</keyword>
<dbReference type="InterPro" id="IPR030662">
    <property type="entry name" value="DPH6/MJ0570"/>
</dbReference>
<dbReference type="InterPro" id="IPR014729">
    <property type="entry name" value="Rossmann-like_a/b/a_fold"/>
</dbReference>
<keyword evidence="13" id="KW-0812">Transmembrane</keyword>
<evidence type="ECO:0000256" key="8">
    <source>
        <dbReference type="ARBA" id="ARBA00029814"/>
    </source>
</evidence>
<evidence type="ECO:0000256" key="7">
    <source>
        <dbReference type="ARBA" id="ARBA00022840"/>
    </source>
</evidence>
<dbReference type="GO" id="GO:0005524">
    <property type="term" value="F:ATP binding"/>
    <property type="evidence" value="ECO:0007669"/>
    <property type="project" value="UniProtKB-KW"/>
</dbReference>
<evidence type="ECO:0000256" key="10">
    <source>
        <dbReference type="ARBA" id="ARBA00031552"/>
    </source>
</evidence>
<dbReference type="NCBIfam" id="TIGR00290">
    <property type="entry name" value="MJ0570_dom"/>
    <property type="match status" value="1"/>
</dbReference>
<dbReference type="GO" id="GO:0017178">
    <property type="term" value="F:diphthine-ammonia ligase activity"/>
    <property type="evidence" value="ECO:0007669"/>
    <property type="project" value="UniProtKB-EC"/>
</dbReference>
<evidence type="ECO:0000256" key="1">
    <source>
        <dbReference type="ARBA" id="ARBA00005156"/>
    </source>
</evidence>
<proteinExistence type="inferred from homology"/>
<evidence type="ECO:0000256" key="6">
    <source>
        <dbReference type="ARBA" id="ARBA00022741"/>
    </source>
</evidence>
<dbReference type="InterPro" id="IPR035959">
    <property type="entry name" value="RutC-like_sf"/>
</dbReference>
<dbReference type="GO" id="GO:0017183">
    <property type="term" value="P:protein histidyl modification to diphthamide"/>
    <property type="evidence" value="ECO:0007669"/>
    <property type="project" value="TreeGrafter"/>
</dbReference>
<dbReference type="FunFam" id="3.90.1490.10:FF:000001">
    <property type="entry name" value="Diphthine--ammonia ligase"/>
    <property type="match status" value="1"/>
</dbReference>
<dbReference type="Pfam" id="PF01902">
    <property type="entry name" value="Diphthami_syn_2"/>
    <property type="match status" value="1"/>
</dbReference>
<accession>A0A9Q1HGY5</accession>
<dbReference type="EC" id="6.3.1.14" evidence="3"/>
<organism evidence="15 16">
    <name type="scientific">Holothuria leucospilota</name>
    <name type="common">Black long sea cucumber</name>
    <name type="synonym">Mertensiothuria leucospilota</name>
    <dbReference type="NCBI Taxonomy" id="206669"/>
    <lineage>
        <taxon>Eukaryota</taxon>
        <taxon>Metazoa</taxon>
        <taxon>Echinodermata</taxon>
        <taxon>Eleutherozoa</taxon>
        <taxon>Echinozoa</taxon>
        <taxon>Holothuroidea</taxon>
        <taxon>Aspidochirotacea</taxon>
        <taxon>Aspidochirotida</taxon>
        <taxon>Holothuriidae</taxon>
        <taxon>Holothuria</taxon>
    </lineage>
</organism>
<dbReference type="AlphaFoldDB" id="A0A9Q1HGY5"/>
<name>A0A9Q1HGY5_HOLLE</name>
<evidence type="ECO:0000256" key="4">
    <source>
        <dbReference type="ARBA" id="ARBA00018426"/>
    </source>
</evidence>
<sequence length="557" mass="62582">MKVVALVSGGKDSCYNMIQCVAEGHDIVALANMRPVGKDELDSYMFQSVGHRAIELYAEAMNLPLFRQDIKGTAVIKCKDYQPSDGDEVEDLYQLLRRVQEKIEVEAVSVGAILSNYQRVRVENVCTRLGLKCLGYLWRRNQEELLEEMIGAKIEAIIIKVAALGLNFKHLGKTLAEIRPHMNKMKEQYQLNPCGEGGEYETFTLDCPLFNKKIIIDEYEVVHHDSDPFAPVSYLSFKKIHLEDKDVDPSLSFKERICDLPIKRGSALLRELGNPHLKAVTMVTPYQEELTVPQLTSDIKDDEDGRTATKVQVRKGPSGFYWISGIHAVRNSGSITQSITAAFQSLKGILEANNLHLESVVLVYLFCQDLAEYEVINSVMVTLFSQNPTSRVCVQANLDEDTVFLLDCLVYHPPVSDKEISQGLQRNTMHVQGISHWAPANIGPYSQCVQIGNCFYCAGVIGLCPSTMCTIEGGIHAENVLCLRSITRILQAMQESIQLQHILFAICFVTDSSFIQTSKEDFEQAVNKNKVCFFLYFFLCEIQRLAVIMIALLLLNT</sequence>
<comment type="pathway">
    <text evidence="1">Protein modification; peptidyl-diphthamide biosynthesis.</text>
</comment>
<reference evidence="15" key="1">
    <citation type="submission" date="2021-10" db="EMBL/GenBank/DDBJ databases">
        <title>Tropical sea cucumber genome reveals ecological adaptation and Cuvierian tubules defense mechanism.</title>
        <authorList>
            <person name="Chen T."/>
        </authorList>
    </citation>
    <scope>NUCLEOTIDE SEQUENCE</scope>
    <source>
        <strain evidence="15">Nanhai2018</strain>
        <tissue evidence="15">Muscle</tissue>
    </source>
</reference>
<dbReference type="Gene3D" id="3.40.50.620">
    <property type="entry name" value="HUPs"/>
    <property type="match status" value="1"/>
</dbReference>